<feature type="domain" description="Alcohol dehydrogenase iron-type/glycerol dehydrogenase GldA" evidence="5">
    <location>
        <begin position="12"/>
        <end position="178"/>
    </location>
</feature>
<dbReference type="AlphaFoldDB" id="S3N2D0"/>
<evidence type="ECO:0000256" key="3">
    <source>
        <dbReference type="ARBA" id="ARBA00023002"/>
    </source>
</evidence>
<proteinExistence type="inferred from homology"/>
<sequence>MFNNYEFYSAVRIISGLDTLSKLPELIQKLSASKVFIMTDKGITKAKVHLPVIEILEANQIPFFVFDDIPADGSVNSVYQAADQFFYSESDIIIAIGGGSVIDTSKALNISVTLTGKLEKYMGVNNLPHRLKPSIIIPTTSGTGSEVTAIAVVADNDKKIKLIFNSPYIMADYAVLDPKMTQNLPLYITAMTAMDALTHCIESYTCNSRNPISSELAFSAIKKIITHLPIVLDEPQNFNSRLALAEASTMAGMAFSNSMVGLTHSIAHALGINFAVPHGLCCSIFLPYVIEYNKEYILEELNELSLLFLTESEYQLNDKNTRVNLFIEKIYHLKEILERKTQLPSRLGMLSNVSVKDFEYIANKALIDGSIIFNPIKPSKKEIINILEKAW</sequence>
<dbReference type="OrthoDB" id="9815791at2"/>
<dbReference type="PANTHER" id="PTHR11496:SF102">
    <property type="entry name" value="ALCOHOL DEHYDROGENASE 4"/>
    <property type="match status" value="1"/>
</dbReference>
<dbReference type="SUPFAM" id="SSF56796">
    <property type="entry name" value="Dehydroquinate synthase-like"/>
    <property type="match status" value="1"/>
</dbReference>
<dbReference type="RefSeq" id="WP_016656178.1">
    <property type="nucleotide sequence ID" value="NZ_KE340353.1"/>
</dbReference>
<evidence type="ECO:0000259" key="6">
    <source>
        <dbReference type="Pfam" id="PF25137"/>
    </source>
</evidence>
<dbReference type="InterPro" id="IPR018211">
    <property type="entry name" value="ADH_Fe_CS"/>
</dbReference>
<dbReference type="InterPro" id="IPR039697">
    <property type="entry name" value="Alcohol_dehydrogenase_Fe"/>
</dbReference>
<name>S3N2D0_9GAMM</name>
<keyword evidence="8" id="KW-1185">Reference proteome</keyword>
<keyword evidence="4" id="KW-0520">NAD</keyword>
<dbReference type="STRING" id="632955.GCA_000829675_03611"/>
<evidence type="ECO:0000313" key="8">
    <source>
        <dbReference type="Proteomes" id="UP000014568"/>
    </source>
</evidence>
<keyword evidence="3" id="KW-0560">Oxidoreductase</keyword>
<dbReference type="Pfam" id="PF25137">
    <property type="entry name" value="ADH_Fe_C"/>
    <property type="match status" value="1"/>
</dbReference>
<dbReference type="FunFam" id="3.40.50.1970:FF:000003">
    <property type="entry name" value="Alcohol dehydrogenase, iron-containing"/>
    <property type="match status" value="1"/>
</dbReference>
<comment type="caution">
    <text evidence="7">The sequence shown here is derived from an EMBL/GenBank/DDBJ whole genome shotgun (WGS) entry which is preliminary data.</text>
</comment>
<dbReference type="PATRIC" id="fig|421052.3.peg.1728"/>
<evidence type="ECO:0000256" key="4">
    <source>
        <dbReference type="ARBA" id="ARBA00023027"/>
    </source>
</evidence>
<dbReference type="InterPro" id="IPR056798">
    <property type="entry name" value="ADH_Fe_C"/>
</dbReference>
<evidence type="ECO:0000313" key="7">
    <source>
        <dbReference type="EMBL" id="EPF73892.1"/>
    </source>
</evidence>
<evidence type="ECO:0000256" key="2">
    <source>
        <dbReference type="ARBA" id="ARBA00007358"/>
    </source>
</evidence>
<evidence type="ECO:0000259" key="5">
    <source>
        <dbReference type="Pfam" id="PF00465"/>
    </source>
</evidence>
<dbReference type="HOGENOM" id="CLU_007207_0_0_6"/>
<dbReference type="InterPro" id="IPR001670">
    <property type="entry name" value="ADH_Fe/GldA"/>
</dbReference>
<dbReference type="GO" id="GO:0046872">
    <property type="term" value="F:metal ion binding"/>
    <property type="evidence" value="ECO:0007669"/>
    <property type="project" value="InterPro"/>
</dbReference>
<gene>
    <name evidence="7" type="ORF">F945_01771</name>
</gene>
<evidence type="ECO:0000256" key="1">
    <source>
        <dbReference type="ARBA" id="ARBA00001962"/>
    </source>
</evidence>
<dbReference type="EMBL" id="ATGI01000022">
    <property type="protein sequence ID" value="EPF73892.1"/>
    <property type="molecule type" value="Genomic_DNA"/>
</dbReference>
<dbReference type="Gene3D" id="1.20.1090.10">
    <property type="entry name" value="Dehydroquinate synthase-like - alpha domain"/>
    <property type="match status" value="1"/>
</dbReference>
<dbReference type="Pfam" id="PF00465">
    <property type="entry name" value="Fe-ADH"/>
    <property type="match status" value="1"/>
</dbReference>
<dbReference type="Gene3D" id="3.40.50.1970">
    <property type="match status" value="1"/>
</dbReference>
<dbReference type="eggNOG" id="COG1454">
    <property type="taxonomic scope" value="Bacteria"/>
</dbReference>
<feature type="domain" description="Fe-containing alcohol dehydrogenase-like C-terminal" evidence="6">
    <location>
        <begin position="189"/>
        <end position="391"/>
    </location>
</feature>
<accession>S3N2D0</accession>
<dbReference type="GO" id="GO:0004022">
    <property type="term" value="F:alcohol dehydrogenase (NAD+) activity"/>
    <property type="evidence" value="ECO:0007669"/>
    <property type="project" value="TreeGrafter"/>
</dbReference>
<dbReference type="CDD" id="cd14865">
    <property type="entry name" value="Fe-ADH-like"/>
    <property type="match status" value="1"/>
</dbReference>
<dbReference type="PANTHER" id="PTHR11496">
    <property type="entry name" value="ALCOHOL DEHYDROGENASE"/>
    <property type="match status" value="1"/>
</dbReference>
<comment type="cofactor">
    <cofactor evidence="1">
        <name>Fe cation</name>
        <dbReference type="ChEBI" id="CHEBI:24875"/>
    </cofactor>
</comment>
<dbReference type="PROSITE" id="PS00913">
    <property type="entry name" value="ADH_IRON_1"/>
    <property type="match status" value="1"/>
</dbReference>
<organism evidence="7 8">
    <name type="scientific">Acinetobacter rudis CIP 110305</name>
    <dbReference type="NCBI Taxonomy" id="421052"/>
    <lineage>
        <taxon>Bacteria</taxon>
        <taxon>Pseudomonadati</taxon>
        <taxon>Pseudomonadota</taxon>
        <taxon>Gammaproteobacteria</taxon>
        <taxon>Moraxellales</taxon>
        <taxon>Moraxellaceae</taxon>
        <taxon>Acinetobacter</taxon>
    </lineage>
</organism>
<protein>
    <submittedName>
        <fullName evidence="7">Alcohol dehydrogenase</fullName>
    </submittedName>
</protein>
<comment type="similarity">
    <text evidence="2">Belongs to the iron-containing alcohol dehydrogenase family.</text>
</comment>
<reference evidence="7 8" key="1">
    <citation type="submission" date="2013-06" db="EMBL/GenBank/DDBJ databases">
        <title>The Genome Sequence of Acinetobacter rudis CIP 110305.</title>
        <authorList>
            <consortium name="The Broad Institute Genome Sequencing Platform"/>
            <consortium name="The Broad Institute Genome Sequencing Center for Infectious Disease"/>
            <person name="Cerqueira G."/>
            <person name="Feldgarden M."/>
            <person name="Courvalin P."/>
            <person name="Perichon B."/>
            <person name="Grillot-Courvalin C."/>
            <person name="Clermont D."/>
            <person name="Rocha E."/>
            <person name="Yoon E.-J."/>
            <person name="Nemec A."/>
            <person name="Young S.K."/>
            <person name="Zeng Q."/>
            <person name="Gargeya S."/>
            <person name="Fitzgerald M."/>
            <person name="Abouelleil A."/>
            <person name="Alvarado L."/>
            <person name="Berlin A.M."/>
            <person name="Chapman S.B."/>
            <person name="Dewar J."/>
            <person name="Goldberg J."/>
            <person name="Griggs A."/>
            <person name="Gujja S."/>
            <person name="Hansen M."/>
            <person name="Howarth C."/>
            <person name="Imamovic A."/>
            <person name="Larimer J."/>
            <person name="McCowan C."/>
            <person name="Murphy C."/>
            <person name="Pearson M."/>
            <person name="Priest M."/>
            <person name="Roberts A."/>
            <person name="Saif S."/>
            <person name="Shea T."/>
            <person name="Sykes S."/>
            <person name="Wortman J."/>
            <person name="Nusbaum C."/>
            <person name="Birren B."/>
        </authorList>
    </citation>
    <scope>NUCLEOTIDE SEQUENCE [LARGE SCALE GENOMIC DNA]</scope>
    <source>
        <strain evidence="7 8">CIP 110305</strain>
    </source>
</reference>
<dbReference type="Proteomes" id="UP000014568">
    <property type="component" value="Unassembled WGS sequence"/>
</dbReference>